<evidence type="ECO:0000256" key="1">
    <source>
        <dbReference type="SAM" id="Phobius"/>
    </source>
</evidence>
<dbReference type="Proteomes" id="UP000230423">
    <property type="component" value="Unassembled WGS sequence"/>
</dbReference>
<keyword evidence="1" id="KW-1133">Transmembrane helix</keyword>
<organism evidence="2 3">
    <name type="scientific">Teladorsagia circumcincta</name>
    <name type="common">Brown stomach worm</name>
    <name type="synonym">Ostertagia circumcincta</name>
    <dbReference type="NCBI Taxonomy" id="45464"/>
    <lineage>
        <taxon>Eukaryota</taxon>
        <taxon>Metazoa</taxon>
        <taxon>Ecdysozoa</taxon>
        <taxon>Nematoda</taxon>
        <taxon>Chromadorea</taxon>
        <taxon>Rhabditida</taxon>
        <taxon>Rhabditina</taxon>
        <taxon>Rhabditomorpha</taxon>
        <taxon>Strongyloidea</taxon>
        <taxon>Trichostrongylidae</taxon>
        <taxon>Teladorsagia</taxon>
    </lineage>
</organism>
<keyword evidence="1" id="KW-0812">Transmembrane</keyword>
<reference evidence="2 3" key="1">
    <citation type="submission" date="2015-09" db="EMBL/GenBank/DDBJ databases">
        <title>Draft genome of the parasitic nematode Teladorsagia circumcincta isolate WARC Sus (inbred).</title>
        <authorList>
            <person name="Mitreva M."/>
        </authorList>
    </citation>
    <scope>NUCLEOTIDE SEQUENCE [LARGE SCALE GENOMIC DNA]</scope>
    <source>
        <strain evidence="2 3">S</strain>
    </source>
</reference>
<dbReference type="EMBL" id="KZ358804">
    <property type="protein sequence ID" value="PIO59110.1"/>
    <property type="molecule type" value="Genomic_DNA"/>
</dbReference>
<dbReference type="AlphaFoldDB" id="A0A2G9TP59"/>
<feature type="transmembrane region" description="Helical" evidence="1">
    <location>
        <begin position="32"/>
        <end position="52"/>
    </location>
</feature>
<sequence length="81" mass="8985">LFGAAHHNSGRVFIACNQFVSPARLFHTTPTLIGVILVIQFVMSLYIQVNLVPPIDDPRYSMCNHSHPPVQGRTAAVNKMK</sequence>
<gene>
    <name evidence="2" type="ORF">TELCIR_19438</name>
</gene>
<name>A0A2G9TP59_TELCI</name>
<evidence type="ECO:0000313" key="2">
    <source>
        <dbReference type="EMBL" id="PIO59110.1"/>
    </source>
</evidence>
<proteinExistence type="predicted"/>
<keyword evidence="3" id="KW-1185">Reference proteome</keyword>
<keyword evidence="1" id="KW-0472">Membrane</keyword>
<feature type="non-terminal residue" evidence="2">
    <location>
        <position position="1"/>
    </location>
</feature>
<evidence type="ECO:0000313" key="3">
    <source>
        <dbReference type="Proteomes" id="UP000230423"/>
    </source>
</evidence>
<accession>A0A2G9TP59</accession>
<dbReference type="OrthoDB" id="5824943at2759"/>
<protein>
    <submittedName>
        <fullName evidence="2">Uncharacterized protein</fullName>
    </submittedName>
</protein>